<dbReference type="Proteomes" id="UP000198773">
    <property type="component" value="Unassembled WGS sequence"/>
</dbReference>
<dbReference type="AlphaFoldDB" id="A0A1H4AYC1"/>
<keyword evidence="2 3" id="KW-0808">Transferase</keyword>
<dbReference type="EMBL" id="FNRM01000003">
    <property type="protein sequence ID" value="SEA40846.1"/>
    <property type="molecule type" value="Genomic_DNA"/>
</dbReference>
<name>A0A1H4AYC1_ALKAM</name>
<dbReference type="STRING" id="152573.SAMN04488051_10381"/>
<proteinExistence type="predicted"/>
<evidence type="ECO:0000256" key="1">
    <source>
        <dbReference type="ARBA" id="ARBA00022676"/>
    </source>
</evidence>
<dbReference type="OrthoDB" id="9808602at2"/>
<dbReference type="GO" id="GO:0016758">
    <property type="term" value="F:hexosyltransferase activity"/>
    <property type="evidence" value="ECO:0007669"/>
    <property type="project" value="TreeGrafter"/>
</dbReference>
<evidence type="ECO:0000313" key="4">
    <source>
        <dbReference type="Proteomes" id="UP000198773"/>
    </source>
</evidence>
<keyword evidence="4" id="KW-1185">Reference proteome</keyword>
<dbReference type="NCBIfam" id="TIGR00696">
    <property type="entry name" value="wecG_tagA_cpsF"/>
    <property type="match status" value="1"/>
</dbReference>
<keyword evidence="1" id="KW-0328">Glycosyltransferase</keyword>
<accession>A0A1H4AYC1</accession>
<evidence type="ECO:0000313" key="3">
    <source>
        <dbReference type="EMBL" id="SEA40846.1"/>
    </source>
</evidence>
<dbReference type="Pfam" id="PF03808">
    <property type="entry name" value="Glyco_tran_WecG"/>
    <property type="match status" value="1"/>
</dbReference>
<dbReference type="PANTHER" id="PTHR34136">
    <property type="match status" value="1"/>
</dbReference>
<dbReference type="PANTHER" id="PTHR34136:SF1">
    <property type="entry name" value="UDP-N-ACETYL-D-MANNOSAMINURONIC ACID TRANSFERASE"/>
    <property type="match status" value="1"/>
</dbReference>
<gene>
    <name evidence="3" type="ORF">SAMN04488051_10381</name>
</gene>
<sequence length="250" mass="27808">MTSSNTSTNTAESIVSVQIGPVKVGAFMHQQQLLETIISPDGQVFAGAAIAINPEKVMAARHDPKVAAMLSQAELRYADGIGVVMLMRRRLKQPVQRIPGCELWQSLMLRCAAYQVPVYLVGARSEVLAQTKVKLVHQGVPVVGATDGYFNDEQQLLAEIRQSGAKVIPVAMGSPRQEQLIARLRQQLPDCFFMGVGGSFDVFTGQVKRAPALWCRLHLEWLYRLLSQPSRIGRQGRLVQYLWLAIWERI</sequence>
<protein>
    <submittedName>
        <fullName evidence="3">UDP-N-acetyl-D-mannosaminouronate:lipid I N-acetyl-D-mannosaminouronosyltransferase</fullName>
    </submittedName>
</protein>
<dbReference type="CDD" id="cd06533">
    <property type="entry name" value="Glyco_transf_WecG_TagA"/>
    <property type="match status" value="1"/>
</dbReference>
<reference evidence="3 4" key="1">
    <citation type="submission" date="2016-10" db="EMBL/GenBank/DDBJ databases">
        <authorList>
            <person name="de Groot N.N."/>
        </authorList>
    </citation>
    <scope>NUCLEOTIDE SEQUENCE [LARGE SCALE GENOMIC DNA]</scope>
    <source>
        <strain evidence="3 4">CGMCC 1.3430</strain>
    </source>
</reference>
<organism evidence="3 4">
    <name type="scientific">Alkalimonas amylolytica</name>
    <dbReference type="NCBI Taxonomy" id="152573"/>
    <lineage>
        <taxon>Bacteria</taxon>
        <taxon>Pseudomonadati</taxon>
        <taxon>Pseudomonadota</taxon>
        <taxon>Gammaproteobacteria</taxon>
        <taxon>Alkalimonas</taxon>
    </lineage>
</organism>
<evidence type="ECO:0000256" key="2">
    <source>
        <dbReference type="ARBA" id="ARBA00022679"/>
    </source>
</evidence>
<dbReference type="InterPro" id="IPR004629">
    <property type="entry name" value="WecG_TagA_CpsF"/>
</dbReference>